<dbReference type="Proteomes" id="UP001474421">
    <property type="component" value="Unassembled WGS sequence"/>
</dbReference>
<protein>
    <submittedName>
        <fullName evidence="4">Uncharacterized protein</fullName>
    </submittedName>
</protein>
<evidence type="ECO:0000256" key="3">
    <source>
        <dbReference type="SAM" id="MobiDB-lite"/>
    </source>
</evidence>
<comment type="caution">
    <text evidence="4">The sequence shown here is derived from an EMBL/GenBank/DDBJ whole genome shotgun (WGS) entry which is preliminary data.</text>
</comment>
<evidence type="ECO:0000256" key="1">
    <source>
        <dbReference type="ARBA" id="ARBA00022737"/>
    </source>
</evidence>
<feature type="compositionally biased region" description="Basic and acidic residues" evidence="3">
    <location>
        <begin position="770"/>
        <end position="784"/>
    </location>
</feature>
<dbReference type="EMBL" id="JAOTOJ010000008">
    <property type="protein sequence ID" value="KAK9396842.1"/>
    <property type="molecule type" value="Genomic_DNA"/>
</dbReference>
<feature type="compositionally biased region" description="Basic and acidic residues" evidence="3">
    <location>
        <begin position="159"/>
        <end position="168"/>
    </location>
</feature>
<organism evidence="4 5">
    <name type="scientific">Crotalus adamanteus</name>
    <name type="common">Eastern diamondback rattlesnake</name>
    <dbReference type="NCBI Taxonomy" id="8729"/>
    <lineage>
        <taxon>Eukaryota</taxon>
        <taxon>Metazoa</taxon>
        <taxon>Chordata</taxon>
        <taxon>Craniata</taxon>
        <taxon>Vertebrata</taxon>
        <taxon>Euteleostomi</taxon>
        <taxon>Lepidosauria</taxon>
        <taxon>Squamata</taxon>
        <taxon>Bifurcata</taxon>
        <taxon>Unidentata</taxon>
        <taxon>Episquamata</taxon>
        <taxon>Toxicofera</taxon>
        <taxon>Serpentes</taxon>
        <taxon>Colubroidea</taxon>
        <taxon>Viperidae</taxon>
        <taxon>Crotalinae</taxon>
        <taxon>Crotalus</taxon>
    </lineage>
</organism>
<accession>A0AAW1B457</accession>
<evidence type="ECO:0000256" key="2">
    <source>
        <dbReference type="ARBA" id="ARBA00022837"/>
    </source>
</evidence>
<dbReference type="AlphaFoldDB" id="A0AAW1B457"/>
<feature type="region of interest" description="Disordered" evidence="3">
    <location>
        <begin position="1"/>
        <end position="240"/>
    </location>
</feature>
<keyword evidence="1" id="KW-0677">Repeat</keyword>
<dbReference type="Gene3D" id="1.10.238.10">
    <property type="entry name" value="EF-hand"/>
    <property type="match status" value="1"/>
</dbReference>
<feature type="region of interest" description="Disordered" evidence="3">
    <location>
        <begin position="373"/>
        <end position="424"/>
    </location>
</feature>
<feature type="compositionally biased region" description="Low complexity" evidence="3">
    <location>
        <begin position="175"/>
        <end position="184"/>
    </location>
</feature>
<proteinExistence type="predicted"/>
<dbReference type="InterPro" id="IPR011992">
    <property type="entry name" value="EF-hand-dom_pair"/>
</dbReference>
<feature type="compositionally biased region" description="Polar residues" evidence="3">
    <location>
        <begin position="106"/>
        <end position="158"/>
    </location>
</feature>
<evidence type="ECO:0000313" key="5">
    <source>
        <dbReference type="Proteomes" id="UP001474421"/>
    </source>
</evidence>
<feature type="compositionally biased region" description="Basic and acidic residues" evidence="3">
    <location>
        <begin position="713"/>
        <end position="732"/>
    </location>
</feature>
<keyword evidence="2" id="KW-0106">Calcium</keyword>
<name>A0AAW1B457_CROAD</name>
<dbReference type="PANTHER" id="PTHR22656">
    <property type="entry name" value="EF-HAND CALCIUM-BINDING DOMAIN-CONTAINING PROTEIN 13"/>
    <property type="match status" value="1"/>
</dbReference>
<keyword evidence="5" id="KW-1185">Reference proteome</keyword>
<feature type="compositionally biased region" description="Low complexity" evidence="3">
    <location>
        <begin position="408"/>
        <end position="419"/>
    </location>
</feature>
<sequence>MEHKLGRESKNEIVQAENITPTGPDEQPDNNIVEVLNEQTEETIRLQGPNEQTEENENQGLDEPLSDSTTQKLTEQEEKNQPQELSELSEGSQLQDLSKQDEENQLQELTEQGEENQLQDLTEQGKESQPQDLTEQGEESQFQDLTEQGEESQFQDLTKQGEESRFQDMTEQGEESQFQGQSQQGEEKQPEELSETAEENQLQELSEPDEESKPSDISELDESSKVQDLTEQVKDNEPQDFTYLAVEPIRMQEQTILYDQPAPPSFIDYLATSITGRQDEQGRSAAPESILDITQLERKDSKIQDIKKIERKVTISIPSQWFPELPCLKHLIKQFRKPPPPKVTTPKTSPQTKDKDTQITTSFETLLKRPLVSVEKKKKEKNKPVPKGPSKQASPSKTRPSPSRRKSVSSSGSHVSRSMPTKKSKKPNVIYNVHITVYDRGRDINTQFIKDTAWEDCIVCSGLSRICTVFNVLKCGRVPVSKLLFVLHTLKILVTRDEMYCALQLMNVDVLGTLNFSDFLEVVNKTSPFAQTEGFQNILWAFRKIKKDMVCIDDLRLILENLEVNLTCETIHDALKCTRINKNRLLNFKEFILAVRELQKHPAEEVFPSEYALLERKPFQDVTGLVGADSRWRRKYQSYFDSETSESTTPYFSGLTSSSTYSDFDEVHRKVSCPFEQSILKDEQADEDHKITIVKILQSDTADQKVPGTASSVDHEESNAKESDNVEAKKSVTDVPVIESTSAEPEPDLTEEKKDISDTPDQNIPPVDNAEDKDKEQDIVEEKS</sequence>
<dbReference type="SUPFAM" id="SSF47473">
    <property type="entry name" value="EF-hand"/>
    <property type="match status" value="1"/>
</dbReference>
<evidence type="ECO:0000313" key="4">
    <source>
        <dbReference type="EMBL" id="KAK9396842.1"/>
    </source>
</evidence>
<feature type="region of interest" description="Disordered" evidence="3">
    <location>
        <begin position="334"/>
        <end position="360"/>
    </location>
</feature>
<feature type="compositionally biased region" description="Basic and acidic residues" evidence="3">
    <location>
        <begin position="1"/>
        <end position="11"/>
    </location>
</feature>
<dbReference type="PANTHER" id="PTHR22656:SF1">
    <property type="entry name" value="EF-HAND CALCIUM-BINDING DOMAIN-CONTAINING PROTEIN 13"/>
    <property type="match status" value="1"/>
</dbReference>
<feature type="region of interest" description="Disordered" evidence="3">
    <location>
        <begin position="702"/>
        <end position="784"/>
    </location>
</feature>
<gene>
    <name evidence="4" type="ORF">NXF25_020203</name>
</gene>
<reference evidence="4 5" key="1">
    <citation type="journal article" date="2024" name="Proc. Natl. Acad. Sci. U.S.A.">
        <title>The genetic regulatory architecture and epigenomic basis for age-related changes in rattlesnake venom.</title>
        <authorList>
            <person name="Hogan M.P."/>
            <person name="Holding M.L."/>
            <person name="Nystrom G.S."/>
            <person name="Colston T.J."/>
            <person name="Bartlett D.A."/>
            <person name="Mason A.J."/>
            <person name="Ellsworth S.A."/>
            <person name="Rautsaw R.M."/>
            <person name="Lawrence K.C."/>
            <person name="Strickland J.L."/>
            <person name="He B."/>
            <person name="Fraser P."/>
            <person name="Margres M.J."/>
            <person name="Gilbert D.M."/>
            <person name="Gibbs H.L."/>
            <person name="Parkinson C.L."/>
            <person name="Rokyta D.R."/>
        </authorList>
    </citation>
    <scope>NUCLEOTIDE SEQUENCE [LARGE SCALE GENOMIC DNA]</scope>
    <source>
        <strain evidence="4">DRR0105</strain>
    </source>
</reference>
<feature type="compositionally biased region" description="Polar residues" evidence="3">
    <location>
        <begin position="82"/>
        <end position="97"/>
    </location>
</feature>